<reference evidence="2" key="1">
    <citation type="journal article" date="2014" name="Front. Microbiol.">
        <title>High frequency of phylogenetically diverse reductive dehalogenase-homologous genes in deep subseafloor sedimentary metagenomes.</title>
        <authorList>
            <person name="Kawai M."/>
            <person name="Futagami T."/>
            <person name="Toyoda A."/>
            <person name="Takaki Y."/>
            <person name="Nishi S."/>
            <person name="Hori S."/>
            <person name="Arai W."/>
            <person name="Tsubouchi T."/>
            <person name="Morono Y."/>
            <person name="Uchiyama I."/>
            <person name="Ito T."/>
            <person name="Fujiyama A."/>
            <person name="Inagaki F."/>
            <person name="Takami H."/>
        </authorList>
    </citation>
    <scope>NUCLEOTIDE SEQUENCE</scope>
    <source>
        <strain evidence="2">Expedition CK06-06</strain>
    </source>
</reference>
<gene>
    <name evidence="2" type="ORF">S01H1_86256</name>
</gene>
<proteinExistence type="predicted"/>
<organism evidence="2">
    <name type="scientific">marine sediment metagenome</name>
    <dbReference type="NCBI Taxonomy" id="412755"/>
    <lineage>
        <taxon>unclassified sequences</taxon>
        <taxon>metagenomes</taxon>
        <taxon>ecological metagenomes</taxon>
    </lineage>
</organism>
<name>X0XUK5_9ZZZZ</name>
<evidence type="ECO:0000256" key="1">
    <source>
        <dbReference type="SAM" id="MobiDB-lite"/>
    </source>
</evidence>
<sequence length="36" mass="3795">ITLQPHSHYGKYGLGGRAGERPKVSFAPSVKQSIGA</sequence>
<feature type="region of interest" description="Disordered" evidence="1">
    <location>
        <begin position="1"/>
        <end position="36"/>
    </location>
</feature>
<evidence type="ECO:0000313" key="2">
    <source>
        <dbReference type="EMBL" id="GAG47005.1"/>
    </source>
</evidence>
<protein>
    <submittedName>
        <fullName evidence="2">Uncharacterized protein</fullName>
    </submittedName>
</protein>
<dbReference type="EMBL" id="BARS01059649">
    <property type="protein sequence ID" value="GAG47005.1"/>
    <property type="molecule type" value="Genomic_DNA"/>
</dbReference>
<comment type="caution">
    <text evidence="2">The sequence shown here is derived from an EMBL/GenBank/DDBJ whole genome shotgun (WGS) entry which is preliminary data.</text>
</comment>
<dbReference type="AlphaFoldDB" id="X0XUK5"/>
<feature type="non-terminal residue" evidence="2">
    <location>
        <position position="36"/>
    </location>
</feature>
<accession>X0XUK5</accession>
<feature type="non-terminal residue" evidence="2">
    <location>
        <position position="1"/>
    </location>
</feature>